<name>A0ABW3A8Q6_9ACTN</name>
<sequence length="84" mass="9024">MTERQLQPLLHELVSVVLAPTSALGDAAGQIRPTGVQGVFHADARVLSRAELRVDDQEPESLAQAMVGPHGARFDSLARWLGDP</sequence>
<evidence type="ECO:0000259" key="1">
    <source>
        <dbReference type="Pfam" id="PF14742"/>
    </source>
</evidence>
<comment type="caution">
    <text evidence="2">The sequence shown here is derived from an EMBL/GenBank/DDBJ whole genome shotgun (WGS) entry which is preliminary data.</text>
</comment>
<keyword evidence="3" id="KW-1185">Reference proteome</keyword>
<proteinExistence type="predicted"/>
<feature type="domain" description="Putative glycogen debranching enzyme N-terminal" evidence="1">
    <location>
        <begin position="20"/>
        <end position="77"/>
    </location>
</feature>
<reference evidence="3" key="1">
    <citation type="journal article" date="2019" name="Int. J. Syst. Evol. Microbiol.">
        <title>The Global Catalogue of Microorganisms (GCM) 10K type strain sequencing project: providing services to taxonomists for standard genome sequencing and annotation.</title>
        <authorList>
            <consortium name="The Broad Institute Genomics Platform"/>
            <consortium name="The Broad Institute Genome Sequencing Center for Infectious Disease"/>
            <person name="Wu L."/>
            <person name="Ma J."/>
        </authorList>
    </citation>
    <scope>NUCLEOTIDE SEQUENCE [LARGE SCALE GENOMIC DNA]</scope>
    <source>
        <strain evidence="3">JCM 32148</strain>
    </source>
</reference>
<dbReference type="InterPro" id="IPR032856">
    <property type="entry name" value="GDE_N_bis"/>
</dbReference>
<protein>
    <submittedName>
        <fullName evidence="2">Glycogen debranching N-terminal domain-containing protein</fullName>
    </submittedName>
</protein>
<accession>A0ABW3A8Q6</accession>
<dbReference type="Proteomes" id="UP001597053">
    <property type="component" value="Unassembled WGS sequence"/>
</dbReference>
<evidence type="ECO:0000313" key="3">
    <source>
        <dbReference type="Proteomes" id="UP001597053"/>
    </source>
</evidence>
<evidence type="ECO:0000313" key="2">
    <source>
        <dbReference type="EMBL" id="MFD0787245.1"/>
    </source>
</evidence>
<feature type="non-terminal residue" evidence="2">
    <location>
        <position position="84"/>
    </location>
</feature>
<dbReference type="Pfam" id="PF14742">
    <property type="entry name" value="GDE_N_bis"/>
    <property type="match status" value="1"/>
</dbReference>
<dbReference type="EMBL" id="JBHTHM010001869">
    <property type="protein sequence ID" value="MFD0787245.1"/>
    <property type="molecule type" value="Genomic_DNA"/>
</dbReference>
<organism evidence="2 3">
    <name type="scientific">Micromonospora azadirachtae</name>
    <dbReference type="NCBI Taxonomy" id="1970735"/>
    <lineage>
        <taxon>Bacteria</taxon>
        <taxon>Bacillati</taxon>
        <taxon>Actinomycetota</taxon>
        <taxon>Actinomycetes</taxon>
        <taxon>Micromonosporales</taxon>
        <taxon>Micromonosporaceae</taxon>
        <taxon>Micromonospora</taxon>
    </lineage>
</organism>
<gene>
    <name evidence="2" type="ORF">ACFQZ8_25365</name>
</gene>